<protein>
    <submittedName>
        <fullName evidence="2">Uncharacterized protein</fullName>
    </submittedName>
</protein>
<keyword evidence="3" id="KW-1185">Reference proteome</keyword>
<proteinExistence type="predicted"/>
<evidence type="ECO:0000313" key="2">
    <source>
        <dbReference type="EMBL" id="CAH0110247.1"/>
    </source>
</evidence>
<feature type="region of interest" description="Disordered" evidence="1">
    <location>
        <begin position="313"/>
        <end position="333"/>
    </location>
</feature>
<evidence type="ECO:0000256" key="1">
    <source>
        <dbReference type="SAM" id="MobiDB-lite"/>
    </source>
</evidence>
<feature type="compositionally biased region" description="Polar residues" evidence="1">
    <location>
        <begin position="315"/>
        <end position="329"/>
    </location>
</feature>
<dbReference type="Proteomes" id="UP000789390">
    <property type="component" value="Unassembled WGS sequence"/>
</dbReference>
<feature type="region of interest" description="Disordered" evidence="1">
    <location>
        <begin position="199"/>
        <end position="250"/>
    </location>
</feature>
<name>A0A8J2S492_9CRUS</name>
<gene>
    <name evidence="2" type="ORF">DGAL_LOCUS13807</name>
</gene>
<dbReference type="EMBL" id="CAKKLH010000301">
    <property type="protein sequence ID" value="CAH0110247.1"/>
    <property type="molecule type" value="Genomic_DNA"/>
</dbReference>
<dbReference type="AlphaFoldDB" id="A0A8J2S492"/>
<dbReference type="OrthoDB" id="6400125at2759"/>
<accession>A0A8J2S492</accession>
<sequence length="565" mass="64065">MASNYSQSQCGLDVNFREHPEWQGSYDETIIGQQVSTLDTNVTYHVIIVSDQPDRYGSLGPWVLIVPVDWIDLTSKHVLYPHPTFHLHGIFPQEWSEMSFCRRRFPTIKFVEYMIADFVTETALTFEEAKREAKSELEKVTQQAEQPDIFQDSNQYDLNEQHSRQGYYHPSVVASPEVRKSTYLERTGQDIEERIFNCNTPENHPNWQRRYGNQHGSSSFQPSIASGSSRKSTGRWPETPHSSSSYVMPAGVRQLQNTAPPSRDSLRASSVASVSVTGSLNRCVPVFNNLEKTACEVPTQQPSSSARMLPRVLPSAQSGPTNGDTSIQAHGSKRNVVEHASESADLSDIQYKRKVIKLFEEVVAVMKKSNRGHQTIDFPIETAILQHFHHFEKVLTSNVKLPLQQYNEIEDLNSALANNDLSIAMVMRLLLQDPKNNVIAIPNIKNVDEQTFYQHSLHKDSMEKEGNDKRPGFGHLTNLVAVMGVIINIVREINKLPKVDFKDLIVTIQTARRMLSFELKNKNTSQMEVLEDEVVGNSKTDRQTQLAVDGRMAELYNAILHFELN</sequence>
<feature type="compositionally biased region" description="Polar residues" evidence="1">
    <location>
        <begin position="214"/>
        <end position="231"/>
    </location>
</feature>
<reference evidence="2" key="1">
    <citation type="submission" date="2021-11" db="EMBL/GenBank/DDBJ databases">
        <authorList>
            <person name="Schell T."/>
        </authorList>
    </citation>
    <scope>NUCLEOTIDE SEQUENCE</scope>
    <source>
        <strain evidence="2">M5</strain>
    </source>
</reference>
<comment type="caution">
    <text evidence="2">The sequence shown here is derived from an EMBL/GenBank/DDBJ whole genome shotgun (WGS) entry which is preliminary data.</text>
</comment>
<evidence type="ECO:0000313" key="3">
    <source>
        <dbReference type="Proteomes" id="UP000789390"/>
    </source>
</evidence>
<organism evidence="2 3">
    <name type="scientific">Daphnia galeata</name>
    <dbReference type="NCBI Taxonomy" id="27404"/>
    <lineage>
        <taxon>Eukaryota</taxon>
        <taxon>Metazoa</taxon>
        <taxon>Ecdysozoa</taxon>
        <taxon>Arthropoda</taxon>
        <taxon>Crustacea</taxon>
        <taxon>Branchiopoda</taxon>
        <taxon>Diplostraca</taxon>
        <taxon>Cladocera</taxon>
        <taxon>Anomopoda</taxon>
        <taxon>Daphniidae</taxon>
        <taxon>Daphnia</taxon>
    </lineage>
</organism>